<dbReference type="Gene3D" id="2.60.40.2070">
    <property type="match status" value="1"/>
</dbReference>
<name>A0A4U9WKC4_SERFO</name>
<proteinExistence type="predicted"/>
<evidence type="ECO:0000313" key="3">
    <source>
        <dbReference type="EMBL" id="VTR59934.1"/>
    </source>
</evidence>
<reference evidence="3" key="1">
    <citation type="submission" date="2019-05" db="EMBL/GenBank/DDBJ databases">
        <authorList>
            <consortium name="Pathogen Informatics"/>
        </authorList>
    </citation>
    <scope>NUCLEOTIDE SEQUENCE [LARGE SCALE GENOMIC DNA]</scope>
    <source>
        <strain evidence="3">NCTC12965</strain>
    </source>
</reference>
<dbReference type="GO" id="GO:0009279">
    <property type="term" value="C:cell outer membrane"/>
    <property type="evidence" value="ECO:0007669"/>
    <property type="project" value="TreeGrafter"/>
</dbReference>
<dbReference type="InterPro" id="IPR025949">
    <property type="entry name" value="PapC-like_C"/>
</dbReference>
<dbReference type="InterPro" id="IPR043142">
    <property type="entry name" value="PapC-like_C_sf"/>
</dbReference>
<dbReference type="PANTHER" id="PTHR30451">
    <property type="entry name" value="OUTER MEMBRANE USHER PROTEIN"/>
    <property type="match status" value="1"/>
</dbReference>
<evidence type="ECO:0000256" key="1">
    <source>
        <dbReference type="SAM" id="MobiDB-lite"/>
    </source>
</evidence>
<dbReference type="PANTHER" id="PTHR30451:SF10">
    <property type="entry name" value="OUTER MEMBRANE USHER PROTEIN YFCU-RELATED"/>
    <property type="match status" value="1"/>
</dbReference>
<dbReference type="InterPro" id="IPR000015">
    <property type="entry name" value="Fimb_usher"/>
</dbReference>
<dbReference type="GO" id="GO:0015473">
    <property type="term" value="F:fimbrial usher porin activity"/>
    <property type="evidence" value="ECO:0007669"/>
    <property type="project" value="InterPro"/>
</dbReference>
<dbReference type="AlphaFoldDB" id="A0A4U9WKC4"/>
<feature type="domain" description="PapC-like C-terminal" evidence="2">
    <location>
        <begin position="2"/>
        <end position="58"/>
    </location>
</feature>
<sequence length="111" mass="11612">MIKLADGSEPPFGATVLNARKQETGIVNDGGSVYLSGIKADATMTVQWNGSAQCEVRMPTPLPADMLMNTLLLPCHPVSVQASAGDKPTAASSDDLAAKPSPQNDEKGIRF</sequence>
<gene>
    <name evidence="3" type="primary">papC_46</name>
    <name evidence="3" type="ORF">NCTC12965_08333</name>
</gene>
<dbReference type="Pfam" id="PF13953">
    <property type="entry name" value="PapC_C"/>
    <property type="match status" value="1"/>
</dbReference>
<dbReference type="EMBL" id="CABEEZ010000163">
    <property type="protein sequence ID" value="VTR59934.1"/>
    <property type="molecule type" value="Genomic_DNA"/>
</dbReference>
<organism evidence="3">
    <name type="scientific">Serratia fonticola</name>
    <dbReference type="NCBI Taxonomy" id="47917"/>
    <lineage>
        <taxon>Bacteria</taxon>
        <taxon>Pseudomonadati</taxon>
        <taxon>Pseudomonadota</taxon>
        <taxon>Gammaproteobacteria</taxon>
        <taxon>Enterobacterales</taxon>
        <taxon>Yersiniaceae</taxon>
        <taxon>Serratia</taxon>
    </lineage>
</organism>
<feature type="region of interest" description="Disordered" evidence="1">
    <location>
        <begin position="82"/>
        <end position="111"/>
    </location>
</feature>
<accession>A0A4U9WKC4</accession>
<dbReference type="GO" id="GO:0009297">
    <property type="term" value="P:pilus assembly"/>
    <property type="evidence" value="ECO:0007669"/>
    <property type="project" value="InterPro"/>
</dbReference>
<evidence type="ECO:0000259" key="2">
    <source>
        <dbReference type="Pfam" id="PF13953"/>
    </source>
</evidence>
<protein>
    <submittedName>
        <fullName evidence="3">Outer membrane usher protein papC</fullName>
    </submittedName>
</protein>